<dbReference type="EC" id="1.15.1.1" evidence="2 6"/>
<comment type="similarity">
    <text evidence="1 6">Belongs to the iron/manganese superoxide dismutase family.</text>
</comment>
<evidence type="ECO:0000259" key="7">
    <source>
        <dbReference type="Pfam" id="PF00081"/>
    </source>
</evidence>
<evidence type="ECO:0000259" key="8">
    <source>
        <dbReference type="Pfam" id="PF02777"/>
    </source>
</evidence>
<dbReference type="InterPro" id="IPR019832">
    <property type="entry name" value="Mn/Fe_SOD_C"/>
</dbReference>
<dbReference type="PROSITE" id="PS00088">
    <property type="entry name" value="SOD_MN"/>
    <property type="match status" value="1"/>
</dbReference>
<feature type="binding site" evidence="5">
    <location>
        <position position="168"/>
    </location>
    <ligand>
        <name>Mn(2+)</name>
        <dbReference type="ChEBI" id="CHEBI:29035"/>
    </ligand>
</feature>
<evidence type="ECO:0000256" key="4">
    <source>
        <dbReference type="ARBA" id="ARBA00023002"/>
    </source>
</evidence>
<dbReference type="SUPFAM" id="SSF54719">
    <property type="entry name" value="Fe,Mn superoxide dismutase (SOD), C-terminal domain"/>
    <property type="match status" value="1"/>
</dbReference>
<dbReference type="PIRSF" id="PIRSF000349">
    <property type="entry name" value="SODismutase"/>
    <property type="match status" value="1"/>
</dbReference>
<dbReference type="Gene3D" id="3.55.40.20">
    <property type="entry name" value="Iron/manganese superoxide dismutase, C-terminal domain"/>
    <property type="match status" value="1"/>
</dbReference>
<dbReference type="InterPro" id="IPR019831">
    <property type="entry name" value="Mn/Fe_SOD_N"/>
</dbReference>
<dbReference type="InterPro" id="IPR019833">
    <property type="entry name" value="Mn/Fe_SOD_BS"/>
</dbReference>
<dbReference type="AlphaFoldDB" id="A0A2M7U4D4"/>
<dbReference type="Proteomes" id="UP000230027">
    <property type="component" value="Unassembled WGS sequence"/>
</dbReference>
<feature type="binding site" evidence="5">
    <location>
        <position position="27"/>
    </location>
    <ligand>
        <name>Mn(2+)</name>
        <dbReference type="ChEBI" id="CHEBI:29035"/>
    </ligand>
</feature>
<organism evidence="9 10">
    <name type="scientific">Candidatus Roizmanbacteria bacterium CG_4_10_14_0_2_um_filter_36_9</name>
    <dbReference type="NCBI Taxonomy" id="1974823"/>
    <lineage>
        <taxon>Bacteria</taxon>
        <taxon>Candidatus Roizmaniibacteriota</taxon>
    </lineage>
</organism>
<keyword evidence="4 6" id="KW-0560">Oxidoreductase</keyword>
<gene>
    <name evidence="9" type="ORF">COY14_02200</name>
</gene>
<dbReference type="PANTHER" id="PTHR43595:SF2">
    <property type="entry name" value="SMALL RIBOSOMAL SUBUNIT PROTEIN MS42"/>
    <property type="match status" value="1"/>
</dbReference>
<keyword evidence="3 5" id="KW-0479">Metal-binding</keyword>
<feature type="binding site" evidence="5">
    <location>
        <position position="84"/>
    </location>
    <ligand>
        <name>Mn(2+)</name>
        <dbReference type="ChEBI" id="CHEBI:29035"/>
    </ligand>
</feature>
<dbReference type="GO" id="GO:0004784">
    <property type="term" value="F:superoxide dismutase activity"/>
    <property type="evidence" value="ECO:0007669"/>
    <property type="project" value="UniProtKB-EC"/>
</dbReference>
<dbReference type="SUPFAM" id="SSF46609">
    <property type="entry name" value="Fe,Mn superoxide dismutase (SOD), N-terminal domain"/>
    <property type="match status" value="1"/>
</dbReference>
<protein>
    <recommendedName>
        <fullName evidence="2 6">Superoxide dismutase</fullName>
        <ecNumber evidence="2 6">1.15.1.1</ecNumber>
    </recommendedName>
</protein>
<accession>A0A2M7U4D4</accession>
<evidence type="ECO:0000256" key="3">
    <source>
        <dbReference type="ARBA" id="ARBA00022723"/>
    </source>
</evidence>
<name>A0A2M7U4D4_9BACT</name>
<dbReference type="EMBL" id="PFOD01000047">
    <property type="protein sequence ID" value="PIZ65497.1"/>
    <property type="molecule type" value="Genomic_DNA"/>
</dbReference>
<dbReference type="GO" id="GO:0046872">
    <property type="term" value="F:metal ion binding"/>
    <property type="evidence" value="ECO:0007669"/>
    <property type="project" value="UniProtKB-KW"/>
</dbReference>
<dbReference type="InterPro" id="IPR036314">
    <property type="entry name" value="SOD_C_sf"/>
</dbReference>
<feature type="domain" description="Manganese/iron superoxide dismutase N-terminal" evidence="7">
    <location>
        <begin position="4"/>
        <end position="91"/>
    </location>
</feature>
<feature type="domain" description="Manganese/iron superoxide dismutase C-terminal" evidence="8">
    <location>
        <begin position="99"/>
        <end position="189"/>
    </location>
</feature>
<evidence type="ECO:0000256" key="5">
    <source>
        <dbReference type="PIRSR" id="PIRSR000349-1"/>
    </source>
</evidence>
<dbReference type="Pfam" id="PF02777">
    <property type="entry name" value="Sod_Fe_C"/>
    <property type="match status" value="1"/>
</dbReference>
<dbReference type="PRINTS" id="PR01703">
    <property type="entry name" value="MNSODISMTASE"/>
</dbReference>
<evidence type="ECO:0000313" key="9">
    <source>
        <dbReference type="EMBL" id="PIZ65497.1"/>
    </source>
</evidence>
<dbReference type="GO" id="GO:0005737">
    <property type="term" value="C:cytoplasm"/>
    <property type="evidence" value="ECO:0007669"/>
    <property type="project" value="TreeGrafter"/>
</dbReference>
<comment type="caution">
    <text evidence="9">The sequence shown here is derived from an EMBL/GenBank/DDBJ whole genome shotgun (WGS) entry which is preliminary data.</text>
</comment>
<dbReference type="Gene3D" id="1.10.287.990">
    <property type="entry name" value="Fe,Mn superoxide dismutase (SOD) domain"/>
    <property type="match status" value="1"/>
</dbReference>
<dbReference type="InterPro" id="IPR036324">
    <property type="entry name" value="Mn/Fe_SOD_N_sf"/>
</dbReference>
<feature type="binding site" evidence="5">
    <location>
        <position position="164"/>
    </location>
    <ligand>
        <name>Mn(2+)</name>
        <dbReference type="ChEBI" id="CHEBI:29035"/>
    </ligand>
</feature>
<evidence type="ECO:0000256" key="2">
    <source>
        <dbReference type="ARBA" id="ARBA00012682"/>
    </source>
</evidence>
<dbReference type="InterPro" id="IPR001189">
    <property type="entry name" value="Mn/Fe_SOD"/>
</dbReference>
<reference evidence="10" key="1">
    <citation type="submission" date="2017-09" db="EMBL/GenBank/DDBJ databases">
        <title>Depth-based differentiation of microbial function through sediment-hosted aquifers and enrichment of novel symbionts in the deep terrestrial subsurface.</title>
        <authorList>
            <person name="Probst A.J."/>
            <person name="Ladd B."/>
            <person name="Jarett J.K."/>
            <person name="Geller-Mcgrath D.E."/>
            <person name="Sieber C.M.K."/>
            <person name="Emerson J.B."/>
            <person name="Anantharaman K."/>
            <person name="Thomas B.C."/>
            <person name="Malmstrom R."/>
            <person name="Stieglmeier M."/>
            <person name="Klingl A."/>
            <person name="Woyke T."/>
            <person name="Ryan C.M."/>
            <person name="Banfield J.F."/>
        </authorList>
    </citation>
    <scope>NUCLEOTIDE SEQUENCE [LARGE SCALE GENOMIC DNA]</scope>
</reference>
<proteinExistence type="inferred from homology"/>
<evidence type="ECO:0000256" key="1">
    <source>
        <dbReference type="ARBA" id="ARBA00008714"/>
    </source>
</evidence>
<comment type="function">
    <text evidence="6">Destroys radicals which are normally produced within the cells and which are toxic to biological systems.</text>
</comment>
<comment type="catalytic activity">
    <reaction evidence="6">
        <text>2 superoxide + 2 H(+) = H2O2 + O2</text>
        <dbReference type="Rhea" id="RHEA:20696"/>
        <dbReference type="ChEBI" id="CHEBI:15378"/>
        <dbReference type="ChEBI" id="CHEBI:15379"/>
        <dbReference type="ChEBI" id="CHEBI:16240"/>
        <dbReference type="ChEBI" id="CHEBI:18421"/>
        <dbReference type="EC" id="1.15.1.1"/>
    </reaction>
</comment>
<sequence>MKITLPNLSFDYNALEPFIDEQTMSIHHDLHHAGYIAKLNATLQENPPLLDRDLIDIMKNLKSLELPEKDKSSIINNGGGHLNHSLFWQILGPKKEIDEELNDRIKTTFGSVKSFKEEFNDIASSRFGSGWAWLVDSNSTLKIYSTPNQDSPYLTGDIPIIGLDVWEHAYYLKYQNRRPEYIEAWWNVLKVI</sequence>
<evidence type="ECO:0000313" key="10">
    <source>
        <dbReference type="Proteomes" id="UP000230027"/>
    </source>
</evidence>
<dbReference type="PANTHER" id="PTHR43595">
    <property type="entry name" value="37S RIBOSOMAL PROTEIN S26, MITOCHONDRIAL"/>
    <property type="match status" value="1"/>
</dbReference>
<evidence type="ECO:0000256" key="6">
    <source>
        <dbReference type="RuleBase" id="RU000414"/>
    </source>
</evidence>
<dbReference type="Pfam" id="PF00081">
    <property type="entry name" value="Sod_Fe_N"/>
    <property type="match status" value="1"/>
</dbReference>